<dbReference type="PROSITE" id="PS01031">
    <property type="entry name" value="SHSP"/>
    <property type="match status" value="1"/>
</dbReference>
<evidence type="ECO:0000256" key="4">
    <source>
        <dbReference type="SAM" id="MobiDB-lite"/>
    </source>
</evidence>
<dbReference type="Proteomes" id="UP000054350">
    <property type="component" value="Unassembled WGS sequence"/>
</dbReference>
<dbReference type="AlphaFoldDB" id="A0A0L0SAH2"/>
<evidence type="ECO:0000313" key="6">
    <source>
        <dbReference type="EMBL" id="KNE59409.1"/>
    </source>
</evidence>
<dbReference type="CDD" id="cd06464">
    <property type="entry name" value="ACD_sHsps-like"/>
    <property type="match status" value="1"/>
</dbReference>
<dbReference type="SUPFAM" id="SSF49764">
    <property type="entry name" value="HSP20-like chaperones"/>
    <property type="match status" value="1"/>
</dbReference>
<dbReference type="InterPro" id="IPR031107">
    <property type="entry name" value="Small_HSP"/>
</dbReference>
<protein>
    <recommendedName>
        <fullName evidence="5">SHSP domain-containing protein</fullName>
    </recommendedName>
</protein>
<dbReference type="OrthoDB" id="1431247at2759"/>
<dbReference type="Gene3D" id="2.60.40.790">
    <property type="match status" value="1"/>
</dbReference>
<feature type="compositionally biased region" description="Polar residues" evidence="4">
    <location>
        <begin position="89"/>
        <end position="107"/>
    </location>
</feature>
<organism evidence="6 7">
    <name type="scientific">Allomyces macrogynus (strain ATCC 38327)</name>
    <name type="common">Allomyces javanicus var. macrogynus</name>
    <dbReference type="NCBI Taxonomy" id="578462"/>
    <lineage>
        <taxon>Eukaryota</taxon>
        <taxon>Fungi</taxon>
        <taxon>Fungi incertae sedis</taxon>
        <taxon>Blastocladiomycota</taxon>
        <taxon>Blastocladiomycetes</taxon>
        <taxon>Blastocladiales</taxon>
        <taxon>Blastocladiaceae</taxon>
        <taxon>Allomyces</taxon>
    </lineage>
</organism>
<sequence>MSLIRPLLADLARTMRAFDDPFFQVMRRSPLAGDVWSTAFPALGATMRRMPNVDISENESEYKVVAELPGLQRDQVNVEVVDNNTLIISGSRSSGTEQTQQVASSGDQAAATTDVATAPETGSNVLTQAGGHEVVTRERFSEEFMRPIAFPSRIKTDQITAKLQDGLLELVIPKEAPVEPKPTKVNIQI</sequence>
<evidence type="ECO:0000256" key="1">
    <source>
        <dbReference type="ARBA" id="ARBA00023016"/>
    </source>
</evidence>
<dbReference type="InterPro" id="IPR008978">
    <property type="entry name" value="HSP20-like_chaperone"/>
</dbReference>
<dbReference type="InterPro" id="IPR002068">
    <property type="entry name" value="A-crystallin/Hsp20_dom"/>
</dbReference>
<dbReference type="Pfam" id="PF00011">
    <property type="entry name" value="HSP20"/>
    <property type="match status" value="2"/>
</dbReference>
<feature type="region of interest" description="Disordered" evidence="4">
    <location>
        <begin position="89"/>
        <end position="113"/>
    </location>
</feature>
<name>A0A0L0SAH2_ALLM3</name>
<accession>A0A0L0SAH2</accession>
<dbReference type="PANTHER" id="PTHR11527">
    <property type="entry name" value="HEAT-SHOCK PROTEIN 20 FAMILY MEMBER"/>
    <property type="match status" value="1"/>
</dbReference>
<dbReference type="STRING" id="578462.A0A0L0SAH2"/>
<feature type="domain" description="SHSP" evidence="5">
    <location>
        <begin position="44"/>
        <end position="189"/>
    </location>
</feature>
<evidence type="ECO:0000313" key="7">
    <source>
        <dbReference type="Proteomes" id="UP000054350"/>
    </source>
</evidence>
<dbReference type="eggNOG" id="ENOG502SD2I">
    <property type="taxonomic scope" value="Eukaryota"/>
</dbReference>
<gene>
    <name evidence="6" type="ORF">AMAG_03691</name>
</gene>
<evidence type="ECO:0000256" key="2">
    <source>
        <dbReference type="PROSITE-ProRule" id="PRU00285"/>
    </source>
</evidence>
<keyword evidence="1" id="KW-0346">Stress response</keyword>
<proteinExistence type="inferred from homology"/>
<comment type="similarity">
    <text evidence="2 3">Belongs to the small heat shock protein (HSP20) family.</text>
</comment>
<evidence type="ECO:0000256" key="3">
    <source>
        <dbReference type="RuleBase" id="RU003616"/>
    </source>
</evidence>
<reference evidence="7" key="2">
    <citation type="submission" date="2009-11" db="EMBL/GenBank/DDBJ databases">
        <title>The Genome Sequence of Allomyces macrogynus strain ATCC 38327.</title>
        <authorList>
            <consortium name="The Broad Institute Genome Sequencing Platform"/>
            <person name="Russ C."/>
            <person name="Cuomo C."/>
            <person name="Shea T."/>
            <person name="Young S.K."/>
            <person name="Zeng Q."/>
            <person name="Koehrsen M."/>
            <person name="Haas B."/>
            <person name="Borodovsky M."/>
            <person name="Guigo R."/>
            <person name="Alvarado L."/>
            <person name="Berlin A."/>
            <person name="Borenstein D."/>
            <person name="Chen Z."/>
            <person name="Engels R."/>
            <person name="Freedman E."/>
            <person name="Gellesch M."/>
            <person name="Goldberg J."/>
            <person name="Griggs A."/>
            <person name="Gujja S."/>
            <person name="Heiman D."/>
            <person name="Hepburn T."/>
            <person name="Howarth C."/>
            <person name="Jen D."/>
            <person name="Larson L."/>
            <person name="Lewis B."/>
            <person name="Mehta T."/>
            <person name="Park D."/>
            <person name="Pearson M."/>
            <person name="Roberts A."/>
            <person name="Saif S."/>
            <person name="Shenoy N."/>
            <person name="Sisk P."/>
            <person name="Stolte C."/>
            <person name="Sykes S."/>
            <person name="Walk T."/>
            <person name="White J."/>
            <person name="Yandava C."/>
            <person name="Burger G."/>
            <person name="Gray M.W."/>
            <person name="Holland P.W.H."/>
            <person name="King N."/>
            <person name="Lang F.B.F."/>
            <person name="Roger A.J."/>
            <person name="Ruiz-Trillo I."/>
            <person name="Lander E."/>
            <person name="Nusbaum C."/>
        </authorList>
    </citation>
    <scope>NUCLEOTIDE SEQUENCE [LARGE SCALE GENOMIC DNA]</scope>
    <source>
        <strain evidence="7">ATCC 38327</strain>
    </source>
</reference>
<reference evidence="6 7" key="1">
    <citation type="submission" date="2009-11" db="EMBL/GenBank/DDBJ databases">
        <title>Annotation of Allomyces macrogynus ATCC 38327.</title>
        <authorList>
            <consortium name="The Broad Institute Genome Sequencing Platform"/>
            <person name="Russ C."/>
            <person name="Cuomo C."/>
            <person name="Burger G."/>
            <person name="Gray M.W."/>
            <person name="Holland P.W.H."/>
            <person name="King N."/>
            <person name="Lang F.B.F."/>
            <person name="Roger A.J."/>
            <person name="Ruiz-Trillo I."/>
            <person name="Young S.K."/>
            <person name="Zeng Q."/>
            <person name="Gargeya S."/>
            <person name="Fitzgerald M."/>
            <person name="Haas B."/>
            <person name="Abouelleil A."/>
            <person name="Alvarado L."/>
            <person name="Arachchi H.M."/>
            <person name="Berlin A."/>
            <person name="Chapman S.B."/>
            <person name="Gearin G."/>
            <person name="Goldberg J."/>
            <person name="Griggs A."/>
            <person name="Gujja S."/>
            <person name="Hansen M."/>
            <person name="Heiman D."/>
            <person name="Howarth C."/>
            <person name="Larimer J."/>
            <person name="Lui A."/>
            <person name="MacDonald P.J.P."/>
            <person name="McCowen C."/>
            <person name="Montmayeur A."/>
            <person name="Murphy C."/>
            <person name="Neiman D."/>
            <person name="Pearson M."/>
            <person name="Priest M."/>
            <person name="Roberts A."/>
            <person name="Saif S."/>
            <person name="Shea T."/>
            <person name="Sisk P."/>
            <person name="Stolte C."/>
            <person name="Sykes S."/>
            <person name="Wortman J."/>
            <person name="Nusbaum C."/>
            <person name="Birren B."/>
        </authorList>
    </citation>
    <scope>NUCLEOTIDE SEQUENCE [LARGE SCALE GENOMIC DNA]</scope>
    <source>
        <strain evidence="6 7">ATCC 38327</strain>
    </source>
</reference>
<dbReference type="VEuPathDB" id="FungiDB:AMAG_03691"/>
<evidence type="ECO:0000259" key="5">
    <source>
        <dbReference type="PROSITE" id="PS01031"/>
    </source>
</evidence>
<keyword evidence="7" id="KW-1185">Reference proteome</keyword>
<dbReference type="EMBL" id="GG745334">
    <property type="protein sequence ID" value="KNE59409.1"/>
    <property type="molecule type" value="Genomic_DNA"/>
</dbReference>